<protein>
    <recommendedName>
        <fullName evidence="2">F-box domain-containing protein</fullName>
    </recommendedName>
</protein>
<evidence type="ECO:0000256" key="1">
    <source>
        <dbReference type="SAM" id="MobiDB-lite"/>
    </source>
</evidence>
<dbReference type="OrthoDB" id="3034442at2759"/>
<dbReference type="InterPro" id="IPR001810">
    <property type="entry name" value="F-box_dom"/>
</dbReference>
<keyword evidence="4" id="KW-1185">Reference proteome</keyword>
<feature type="region of interest" description="Disordered" evidence="1">
    <location>
        <begin position="380"/>
        <end position="409"/>
    </location>
</feature>
<dbReference type="SUPFAM" id="SSF81383">
    <property type="entry name" value="F-box domain"/>
    <property type="match status" value="1"/>
</dbReference>
<dbReference type="InterPro" id="IPR036047">
    <property type="entry name" value="F-box-like_dom_sf"/>
</dbReference>
<dbReference type="AlphaFoldDB" id="A0A9P6EJT0"/>
<dbReference type="PROSITE" id="PS50181">
    <property type="entry name" value="FBOX"/>
    <property type="match status" value="1"/>
</dbReference>
<evidence type="ECO:0000313" key="4">
    <source>
        <dbReference type="Proteomes" id="UP000807306"/>
    </source>
</evidence>
<gene>
    <name evidence="3" type="ORF">CPB83DRAFT_882590</name>
</gene>
<sequence length="580" mass="64589">MEPPLTRLSDDVLIYIYSFLEPPNILRASSASKRLREIGNQRIVWANACQNYLISCGLPSPPEPLHLLSTLSLRQRTLSAYSLAKRWRSGIHSPHRRSNLPNLSGSAISDIQILPSLNDDSLRLLTISKNVWLEMSVWEVPHQREYPAKLMGRWSPRGALYTGVTVNTDPSSSATIAISIYLDGQFFVKIMSLLAAGRVEDLFLVLHELPFASELKPVLLQGDIVALADTTHETILWDWKRGTFATLHDGPQNTSVPPYNMCHQVLFAHESVFVVRARSIHLFRYPELSSTTQRGFDDTGPNREPQLPIASFSFGWLDGVKAAICPRLDPRGLNRNLPKQSWSGISILIRGENDDPWAENAHNLELYSLEPNAEYISHTDKSDSEALQIASHESASTQPLTDGVPQSQQEDATITNCPYIFPPRPSYHLPALRGTLLCRKLAFGTFGTAVWIEPREKLNMGLVTGLVEIMNGLSQVDAIASSSFRWQDEDRIRRESCLKIVAFPGSLSSRHTTRRGLRAESPFVEDAEEGWGLSQDKSTAVISSTLLVDDQNDWTALDYDEVTGRVVLGTGSGDVLVLDI</sequence>
<feature type="compositionally biased region" description="Polar residues" evidence="1">
    <location>
        <begin position="391"/>
        <end position="409"/>
    </location>
</feature>
<dbReference type="Pfam" id="PF12937">
    <property type="entry name" value="F-box-like"/>
    <property type="match status" value="1"/>
</dbReference>
<evidence type="ECO:0000259" key="2">
    <source>
        <dbReference type="PROSITE" id="PS50181"/>
    </source>
</evidence>
<proteinExistence type="predicted"/>
<dbReference type="Gene3D" id="1.20.1280.50">
    <property type="match status" value="1"/>
</dbReference>
<comment type="caution">
    <text evidence="3">The sequence shown here is derived from an EMBL/GenBank/DDBJ whole genome shotgun (WGS) entry which is preliminary data.</text>
</comment>
<feature type="domain" description="F-box" evidence="2">
    <location>
        <begin position="2"/>
        <end position="48"/>
    </location>
</feature>
<reference evidence="3" key="1">
    <citation type="submission" date="2020-11" db="EMBL/GenBank/DDBJ databases">
        <authorList>
            <consortium name="DOE Joint Genome Institute"/>
            <person name="Ahrendt S."/>
            <person name="Riley R."/>
            <person name="Andreopoulos W."/>
            <person name="Labutti K."/>
            <person name="Pangilinan J."/>
            <person name="Ruiz-Duenas F.J."/>
            <person name="Barrasa J.M."/>
            <person name="Sanchez-Garcia M."/>
            <person name="Camarero S."/>
            <person name="Miyauchi S."/>
            <person name="Serrano A."/>
            <person name="Linde D."/>
            <person name="Babiker R."/>
            <person name="Drula E."/>
            <person name="Ayuso-Fernandez I."/>
            <person name="Pacheco R."/>
            <person name="Padilla G."/>
            <person name="Ferreira P."/>
            <person name="Barriuso J."/>
            <person name="Kellner H."/>
            <person name="Castanera R."/>
            <person name="Alfaro M."/>
            <person name="Ramirez L."/>
            <person name="Pisabarro A.G."/>
            <person name="Kuo A."/>
            <person name="Tritt A."/>
            <person name="Lipzen A."/>
            <person name="He G."/>
            <person name="Yan M."/>
            <person name="Ng V."/>
            <person name="Cullen D."/>
            <person name="Martin F."/>
            <person name="Rosso M.-N."/>
            <person name="Henrissat B."/>
            <person name="Hibbett D."/>
            <person name="Martinez A.T."/>
            <person name="Grigoriev I.V."/>
        </authorList>
    </citation>
    <scope>NUCLEOTIDE SEQUENCE</scope>
    <source>
        <strain evidence="3">CBS 506.95</strain>
    </source>
</reference>
<name>A0A9P6EJT0_9AGAR</name>
<dbReference type="Proteomes" id="UP000807306">
    <property type="component" value="Unassembled WGS sequence"/>
</dbReference>
<evidence type="ECO:0000313" key="3">
    <source>
        <dbReference type="EMBL" id="KAF9529944.1"/>
    </source>
</evidence>
<organism evidence="3 4">
    <name type="scientific">Crepidotus variabilis</name>
    <dbReference type="NCBI Taxonomy" id="179855"/>
    <lineage>
        <taxon>Eukaryota</taxon>
        <taxon>Fungi</taxon>
        <taxon>Dikarya</taxon>
        <taxon>Basidiomycota</taxon>
        <taxon>Agaricomycotina</taxon>
        <taxon>Agaricomycetes</taxon>
        <taxon>Agaricomycetidae</taxon>
        <taxon>Agaricales</taxon>
        <taxon>Agaricineae</taxon>
        <taxon>Crepidotaceae</taxon>
        <taxon>Crepidotus</taxon>
    </lineage>
</organism>
<accession>A0A9P6EJT0</accession>
<dbReference type="EMBL" id="MU157843">
    <property type="protein sequence ID" value="KAF9529944.1"/>
    <property type="molecule type" value="Genomic_DNA"/>
</dbReference>